<accession>A0AAN7V5T9</accession>
<dbReference type="AlphaFoldDB" id="A0AAN7V5T9"/>
<dbReference type="EMBL" id="JAVRBK010000009">
    <property type="protein sequence ID" value="KAK5639046.1"/>
    <property type="molecule type" value="Genomic_DNA"/>
</dbReference>
<proteinExistence type="predicted"/>
<protein>
    <submittedName>
        <fullName evidence="1">Uncharacterized protein</fullName>
    </submittedName>
</protein>
<comment type="caution">
    <text evidence="1">The sequence shown here is derived from an EMBL/GenBank/DDBJ whole genome shotgun (WGS) entry which is preliminary data.</text>
</comment>
<evidence type="ECO:0000313" key="2">
    <source>
        <dbReference type="Proteomes" id="UP001329430"/>
    </source>
</evidence>
<organism evidence="1 2">
    <name type="scientific">Pyrocoelia pectoralis</name>
    <dbReference type="NCBI Taxonomy" id="417401"/>
    <lineage>
        <taxon>Eukaryota</taxon>
        <taxon>Metazoa</taxon>
        <taxon>Ecdysozoa</taxon>
        <taxon>Arthropoda</taxon>
        <taxon>Hexapoda</taxon>
        <taxon>Insecta</taxon>
        <taxon>Pterygota</taxon>
        <taxon>Neoptera</taxon>
        <taxon>Endopterygota</taxon>
        <taxon>Coleoptera</taxon>
        <taxon>Polyphaga</taxon>
        <taxon>Elateriformia</taxon>
        <taxon>Elateroidea</taxon>
        <taxon>Lampyridae</taxon>
        <taxon>Lampyrinae</taxon>
        <taxon>Pyrocoelia</taxon>
    </lineage>
</organism>
<gene>
    <name evidence="1" type="ORF">RI129_011538</name>
</gene>
<sequence>MKESIEFIDALDSQPEPTLDFKIDEPKPTAIPMLDCKHITKEELEMQLEKHYQFVHDIFHAISKSERHEKYKDRKYHSMSSSQDSLTYNTSMITFSYEQKEIMLSYLYKKFDNNEFHTQTDYFFKVLLPELCTKIFMDIHNMSKDEAVAYLDRRPASSGAC</sequence>
<name>A0AAN7V5T9_9COLE</name>
<evidence type="ECO:0000313" key="1">
    <source>
        <dbReference type="EMBL" id="KAK5639046.1"/>
    </source>
</evidence>
<reference evidence="1 2" key="1">
    <citation type="journal article" date="2024" name="Insects">
        <title>An Improved Chromosome-Level Genome Assembly of the Firefly Pyrocoelia pectoralis.</title>
        <authorList>
            <person name="Fu X."/>
            <person name="Meyer-Rochow V.B."/>
            <person name="Ballantyne L."/>
            <person name="Zhu X."/>
        </authorList>
    </citation>
    <scope>NUCLEOTIDE SEQUENCE [LARGE SCALE GENOMIC DNA]</scope>
    <source>
        <strain evidence="1">XCY_ONT2</strain>
    </source>
</reference>
<keyword evidence="2" id="KW-1185">Reference proteome</keyword>
<dbReference type="Proteomes" id="UP001329430">
    <property type="component" value="Chromosome 9"/>
</dbReference>